<dbReference type="InterPro" id="IPR001005">
    <property type="entry name" value="SANT/Myb"/>
</dbReference>
<proteinExistence type="predicted"/>
<reference evidence="8 9" key="1">
    <citation type="journal article" date="2023" name="Plants (Basel)">
        <title>Bridging the Gap: Combining Genomics and Transcriptomics Approaches to Understand Stylosanthes scabra, an Orphan Legume from the Brazilian Caatinga.</title>
        <authorList>
            <person name="Ferreira-Neto J.R.C."/>
            <person name="da Silva M.D."/>
            <person name="Binneck E."/>
            <person name="de Melo N.F."/>
            <person name="da Silva R.H."/>
            <person name="de Melo A.L.T.M."/>
            <person name="Pandolfi V."/>
            <person name="Bustamante F.O."/>
            <person name="Brasileiro-Vidal A.C."/>
            <person name="Benko-Iseppon A.M."/>
        </authorList>
    </citation>
    <scope>NUCLEOTIDE SEQUENCE [LARGE SCALE GENOMIC DNA]</scope>
    <source>
        <tissue evidence="8">Leaves</tissue>
    </source>
</reference>
<evidence type="ECO:0000256" key="4">
    <source>
        <dbReference type="ARBA" id="ARBA00023242"/>
    </source>
</evidence>
<evidence type="ECO:0000313" key="8">
    <source>
        <dbReference type="EMBL" id="MED6204573.1"/>
    </source>
</evidence>
<dbReference type="PANTHER" id="PTHR47994:SF5">
    <property type="entry name" value="F14D16.11-RELATED"/>
    <property type="match status" value="1"/>
</dbReference>
<feature type="region of interest" description="Disordered" evidence="5">
    <location>
        <begin position="280"/>
        <end position="360"/>
    </location>
</feature>
<feature type="domain" description="HTH myb-type" evidence="7">
    <location>
        <begin position="10"/>
        <end position="62"/>
    </location>
</feature>
<evidence type="ECO:0000256" key="1">
    <source>
        <dbReference type="ARBA" id="ARBA00004123"/>
    </source>
</evidence>
<name>A0ABU6Y765_9FABA</name>
<evidence type="ECO:0000256" key="5">
    <source>
        <dbReference type="SAM" id="MobiDB-lite"/>
    </source>
</evidence>
<keyword evidence="3" id="KW-0238">DNA-binding</keyword>
<feature type="domain" description="Myb-like" evidence="6">
    <location>
        <begin position="63"/>
        <end position="113"/>
    </location>
</feature>
<dbReference type="PROSITE" id="PS50090">
    <property type="entry name" value="MYB_LIKE"/>
    <property type="match status" value="2"/>
</dbReference>
<keyword evidence="4" id="KW-0539">Nucleus</keyword>
<evidence type="ECO:0000259" key="6">
    <source>
        <dbReference type="PROSITE" id="PS50090"/>
    </source>
</evidence>
<dbReference type="InterPro" id="IPR015495">
    <property type="entry name" value="Myb_TF_plants"/>
</dbReference>
<feature type="compositionally biased region" description="Low complexity" evidence="5">
    <location>
        <begin position="318"/>
        <end position="332"/>
    </location>
</feature>
<evidence type="ECO:0000313" key="9">
    <source>
        <dbReference type="Proteomes" id="UP001341840"/>
    </source>
</evidence>
<feature type="compositionally biased region" description="Polar residues" evidence="5">
    <location>
        <begin position="302"/>
        <end position="317"/>
    </location>
</feature>
<dbReference type="Proteomes" id="UP001341840">
    <property type="component" value="Unassembled WGS sequence"/>
</dbReference>
<dbReference type="InterPro" id="IPR017930">
    <property type="entry name" value="Myb_dom"/>
</dbReference>
<dbReference type="EMBL" id="JASCZI010241679">
    <property type="protein sequence ID" value="MED6204573.1"/>
    <property type="molecule type" value="Genomic_DNA"/>
</dbReference>
<feature type="domain" description="HTH myb-type" evidence="7">
    <location>
        <begin position="63"/>
        <end position="117"/>
    </location>
</feature>
<organism evidence="8 9">
    <name type="scientific">Stylosanthes scabra</name>
    <dbReference type="NCBI Taxonomy" id="79078"/>
    <lineage>
        <taxon>Eukaryota</taxon>
        <taxon>Viridiplantae</taxon>
        <taxon>Streptophyta</taxon>
        <taxon>Embryophyta</taxon>
        <taxon>Tracheophyta</taxon>
        <taxon>Spermatophyta</taxon>
        <taxon>Magnoliopsida</taxon>
        <taxon>eudicotyledons</taxon>
        <taxon>Gunneridae</taxon>
        <taxon>Pentapetalae</taxon>
        <taxon>rosids</taxon>
        <taxon>fabids</taxon>
        <taxon>Fabales</taxon>
        <taxon>Fabaceae</taxon>
        <taxon>Papilionoideae</taxon>
        <taxon>50 kb inversion clade</taxon>
        <taxon>dalbergioids sensu lato</taxon>
        <taxon>Dalbergieae</taxon>
        <taxon>Pterocarpus clade</taxon>
        <taxon>Stylosanthes</taxon>
    </lineage>
</organism>
<dbReference type="PANTHER" id="PTHR47994">
    <property type="entry name" value="F14D16.11-RELATED"/>
    <property type="match status" value="1"/>
</dbReference>
<evidence type="ECO:0000256" key="2">
    <source>
        <dbReference type="ARBA" id="ARBA00022737"/>
    </source>
</evidence>
<dbReference type="SUPFAM" id="SSF46689">
    <property type="entry name" value="Homeodomain-like"/>
    <property type="match status" value="1"/>
</dbReference>
<keyword evidence="2" id="KW-0677">Repeat</keyword>
<dbReference type="PROSITE" id="PS51294">
    <property type="entry name" value="HTH_MYB"/>
    <property type="match status" value="2"/>
</dbReference>
<accession>A0ABU6Y765</accession>
<comment type="caution">
    <text evidence="8">The sequence shown here is derived from an EMBL/GenBank/DDBJ whole genome shotgun (WGS) entry which is preliminary data.</text>
</comment>
<evidence type="ECO:0000256" key="3">
    <source>
        <dbReference type="ARBA" id="ARBA00023125"/>
    </source>
</evidence>
<dbReference type="Gene3D" id="1.10.10.60">
    <property type="entry name" value="Homeodomain-like"/>
    <property type="match status" value="2"/>
</dbReference>
<keyword evidence="9" id="KW-1185">Reference proteome</keyword>
<dbReference type="Pfam" id="PF00249">
    <property type="entry name" value="Myb_DNA-binding"/>
    <property type="match status" value="2"/>
</dbReference>
<protein>
    <submittedName>
        <fullName evidence="8">Uncharacterized protein</fullName>
    </submittedName>
</protein>
<comment type="subcellular location">
    <subcellularLocation>
        <location evidence="1">Nucleus</location>
    </subcellularLocation>
</comment>
<dbReference type="CDD" id="cd00167">
    <property type="entry name" value="SANT"/>
    <property type="match status" value="2"/>
</dbReference>
<dbReference type="SMART" id="SM00717">
    <property type="entry name" value="SANT"/>
    <property type="match status" value="2"/>
</dbReference>
<dbReference type="InterPro" id="IPR009057">
    <property type="entry name" value="Homeodomain-like_sf"/>
</dbReference>
<sequence length="394" mass="43678">MMGRSGSSDESGLKKGPWTPEEDKILVDYIQRHGHGSWRALPKLAGLNRCGKSCRLRWTNYLRPDIKRGKFSDEEEQLIINLHAVLGNKWAAIATHLPGRTDNEIKNFWNTHLKKKLLQMGLDPITHRPRTDHLNLLANLQHILAAANIVSTFSNPNHHDQINNALRLQSDAAKLNFLQNMLQTMGGGATTPAPAPSNLEQLINNNSNNVFGSSYSSLSVPDSVVYEGLGLNLNDNSNLHSIYSASNSSIAAASSSQNHQLQNLEGSNNSYQQQMMMMMNGSSRNNNNNNNNSSNCSESQNFDEQFGSTNEATPTVTPSSSLPNLVSVSASPERCSSSPAKNKNIKNNEEKECSNDDNNTTFEIWGDFMDVDPNDAYWKDFVDQQSNQPWSTVQ</sequence>
<gene>
    <name evidence="8" type="ORF">PIB30_010121</name>
</gene>
<feature type="compositionally biased region" description="Low complexity" evidence="5">
    <location>
        <begin position="280"/>
        <end position="300"/>
    </location>
</feature>
<feature type="domain" description="Myb-like" evidence="6">
    <location>
        <begin position="10"/>
        <end position="62"/>
    </location>
</feature>
<evidence type="ECO:0000259" key="7">
    <source>
        <dbReference type="PROSITE" id="PS51294"/>
    </source>
</evidence>